<name>A0A392RED7_9FABA</name>
<keyword evidence="2" id="KW-1185">Reference proteome</keyword>
<comment type="caution">
    <text evidence="1">The sequence shown here is derived from an EMBL/GenBank/DDBJ whole genome shotgun (WGS) entry which is preliminary data.</text>
</comment>
<organism evidence="1 2">
    <name type="scientific">Trifolium medium</name>
    <dbReference type="NCBI Taxonomy" id="97028"/>
    <lineage>
        <taxon>Eukaryota</taxon>
        <taxon>Viridiplantae</taxon>
        <taxon>Streptophyta</taxon>
        <taxon>Embryophyta</taxon>
        <taxon>Tracheophyta</taxon>
        <taxon>Spermatophyta</taxon>
        <taxon>Magnoliopsida</taxon>
        <taxon>eudicotyledons</taxon>
        <taxon>Gunneridae</taxon>
        <taxon>Pentapetalae</taxon>
        <taxon>rosids</taxon>
        <taxon>fabids</taxon>
        <taxon>Fabales</taxon>
        <taxon>Fabaceae</taxon>
        <taxon>Papilionoideae</taxon>
        <taxon>50 kb inversion clade</taxon>
        <taxon>NPAAA clade</taxon>
        <taxon>Hologalegina</taxon>
        <taxon>IRL clade</taxon>
        <taxon>Trifolieae</taxon>
        <taxon>Trifolium</taxon>
    </lineage>
</organism>
<protein>
    <submittedName>
        <fullName evidence="1">Uncharacterized protein</fullName>
    </submittedName>
</protein>
<accession>A0A392RED7</accession>
<reference evidence="1 2" key="1">
    <citation type="journal article" date="2018" name="Front. Plant Sci.">
        <title>Red Clover (Trifolium pratense) and Zigzag Clover (T. medium) - A Picture of Genomic Similarities and Differences.</title>
        <authorList>
            <person name="Dluhosova J."/>
            <person name="Istvanek J."/>
            <person name="Nedelnik J."/>
            <person name="Repkova J."/>
        </authorList>
    </citation>
    <scope>NUCLEOTIDE SEQUENCE [LARGE SCALE GENOMIC DNA]</scope>
    <source>
        <strain evidence="2">cv. 10/8</strain>
        <tissue evidence="1">Leaf</tissue>
    </source>
</reference>
<feature type="non-terminal residue" evidence="1">
    <location>
        <position position="76"/>
    </location>
</feature>
<evidence type="ECO:0000313" key="2">
    <source>
        <dbReference type="Proteomes" id="UP000265520"/>
    </source>
</evidence>
<dbReference type="AlphaFoldDB" id="A0A392RED7"/>
<evidence type="ECO:0000313" key="1">
    <source>
        <dbReference type="EMBL" id="MCI34140.1"/>
    </source>
</evidence>
<sequence length="76" mass="8429">MIAPVCRAKLVEMHLIHGMFAVHNLQRHEVASIAPLTAVRWEKPNFGWVKCNVDAAFFDVVGVTTLGACFCDKTDT</sequence>
<proteinExistence type="predicted"/>
<dbReference type="Proteomes" id="UP000265520">
    <property type="component" value="Unassembled WGS sequence"/>
</dbReference>
<dbReference type="EMBL" id="LXQA010210916">
    <property type="protein sequence ID" value="MCI34140.1"/>
    <property type="molecule type" value="Genomic_DNA"/>
</dbReference>